<accession>A0ABY7XDV3</accession>
<dbReference type="Proteomes" id="UP001221519">
    <property type="component" value="Chromosome"/>
</dbReference>
<dbReference type="InterPro" id="IPR036388">
    <property type="entry name" value="WH-like_DNA-bd_sf"/>
</dbReference>
<gene>
    <name evidence="1" type="ORF">PUW25_08465</name>
</gene>
<dbReference type="RefSeq" id="WP_090723251.1">
    <property type="nucleotide sequence ID" value="NZ_CP118108.1"/>
</dbReference>
<keyword evidence="2" id="KW-1185">Reference proteome</keyword>
<dbReference type="Gene3D" id="1.10.10.10">
    <property type="entry name" value="Winged helix-like DNA-binding domain superfamily/Winged helix DNA-binding domain"/>
    <property type="match status" value="1"/>
</dbReference>
<proteinExistence type="predicted"/>
<sequence>MTDHQRLVSVESQTEYSVTSGATETRIFVKMYVDAAKAGLIADMGAQNWATLCVIASFMDAQGNCYPTQDQIAKYLGVNRTTANKYVRRLTEYRWNGRPVIHAIKDRAPKGTWQNTRYTVLPISQLAIFDAEPDTLDSG</sequence>
<reference evidence="1 2" key="1">
    <citation type="submission" date="2023-02" db="EMBL/GenBank/DDBJ databases">
        <title>Pathogen: clinical or host-associated sample.</title>
        <authorList>
            <person name="Hergert J."/>
            <person name="Casey R."/>
            <person name="Wagner J."/>
            <person name="Young E.L."/>
            <person name="Oakeson K.F."/>
        </authorList>
    </citation>
    <scope>NUCLEOTIDE SEQUENCE [LARGE SCALE GENOMIC DNA]</scope>
    <source>
        <strain evidence="1 2">2022CK-00829</strain>
    </source>
</reference>
<evidence type="ECO:0000313" key="2">
    <source>
        <dbReference type="Proteomes" id="UP001221519"/>
    </source>
</evidence>
<protein>
    <submittedName>
        <fullName evidence="1">Helix-turn-helix domain-containing protein</fullName>
    </submittedName>
</protein>
<name>A0ABY7XDV3_9BACL</name>
<organism evidence="1 2">
    <name type="scientific">Paenibacillus urinalis</name>
    <dbReference type="NCBI Taxonomy" id="521520"/>
    <lineage>
        <taxon>Bacteria</taxon>
        <taxon>Bacillati</taxon>
        <taxon>Bacillota</taxon>
        <taxon>Bacilli</taxon>
        <taxon>Bacillales</taxon>
        <taxon>Paenibacillaceae</taxon>
        <taxon>Paenibacillus</taxon>
    </lineage>
</organism>
<dbReference type="Pfam" id="PF13730">
    <property type="entry name" value="HTH_36"/>
    <property type="match status" value="1"/>
</dbReference>
<evidence type="ECO:0000313" key="1">
    <source>
        <dbReference type="EMBL" id="WDI03967.1"/>
    </source>
</evidence>
<dbReference type="EMBL" id="CP118108">
    <property type="protein sequence ID" value="WDI03967.1"/>
    <property type="molecule type" value="Genomic_DNA"/>
</dbReference>